<dbReference type="EMBL" id="LN853550">
    <property type="protein sequence ID" value="CRY96160.1"/>
    <property type="molecule type" value="Genomic_DNA"/>
</dbReference>
<reference evidence="1" key="1">
    <citation type="submission" date="2015-06" db="EMBL/GenBank/DDBJ databases">
        <authorList>
            <person name="Joergensen T."/>
        </authorList>
    </citation>
    <scope>NUCLEOTIDE SEQUENCE</scope>
    <source>
        <strain evidence="1">RGFK0953</strain>
    </source>
</reference>
<protein>
    <submittedName>
        <fullName evidence="1">Uncharacterized protein</fullName>
    </submittedName>
</protein>
<reference evidence="1" key="2">
    <citation type="submission" date="2015-07" db="EMBL/GenBank/DDBJ databases">
        <title>Plasmids, circular viruses and viroids from rat gut.</title>
        <authorList>
            <person name="Jorgensen T.J."/>
            <person name="Hansen M.A."/>
            <person name="Xu Z."/>
            <person name="Tabak M.A."/>
            <person name="Sorensen S.J."/>
            <person name="Hansen L.H."/>
        </authorList>
    </citation>
    <scope>NUCLEOTIDE SEQUENCE</scope>
    <source>
        <strain evidence="1">RGFK0953</strain>
    </source>
</reference>
<organism evidence="1">
    <name type="scientific">uncultured prokaryote</name>
    <dbReference type="NCBI Taxonomy" id="198431"/>
    <lineage>
        <taxon>unclassified sequences</taxon>
        <taxon>environmental samples</taxon>
    </lineage>
</organism>
<dbReference type="AlphaFoldDB" id="A0A0H5Q419"/>
<evidence type="ECO:0000313" key="1">
    <source>
        <dbReference type="EMBL" id="CRY96160.1"/>
    </source>
</evidence>
<name>A0A0H5Q419_9ZZZZ</name>
<accession>A0A0H5Q419</accession>
<sequence length="210" mass="21417">MIPAHQRITVDGTLAQAAGGGSEIFTFSMAGHSGLAAQDLSAACAPKANSFWQQNSINGIPSTAVLTGVTVEDIDETGRVTDSYRTAITPVGGQAANTICTLLSNCITLETDVINSHGGKVRGRFYPPASMAVVGSTSTSAQVGTYLAQWAGLVNGFNDAGAVVSVASTANGGVIAPVTAITCDNVVDTIRRRKNHVTAVRSDPLAIPGS</sequence>
<proteinExistence type="predicted"/>